<evidence type="ECO:0000313" key="2">
    <source>
        <dbReference type="Proteomes" id="UP000004110"/>
    </source>
</evidence>
<sequence>MTPSVEPKILIEITLKTFLRTMVVYFTKPSFDIHDMNMHLRKSFTVIR</sequence>
<dbReference type="EMBL" id="AAYH02000043">
    <property type="protein sequence ID" value="EDO54242.1"/>
    <property type="molecule type" value="Genomic_DNA"/>
</dbReference>
<organism evidence="1 2">
    <name type="scientific">Bacteroides uniformis (strain ATCC 8492 / DSM 6597 / CCUG 4942 / CIP 103695 / JCM 5828 / KCTC 5204 / NCTC 13054 / VPI 0061)</name>
    <dbReference type="NCBI Taxonomy" id="411479"/>
    <lineage>
        <taxon>Bacteria</taxon>
        <taxon>Pseudomonadati</taxon>
        <taxon>Bacteroidota</taxon>
        <taxon>Bacteroidia</taxon>
        <taxon>Bacteroidales</taxon>
        <taxon>Bacteroidaceae</taxon>
        <taxon>Bacteroides</taxon>
    </lineage>
</organism>
<keyword evidence="2" id="KW-1185">Reference proteome</keyword>
<proteinExistence type="predicted"/>
<name>A0ABC9NCM0_BACUC</name>
<reference evidence="1" key="2">
    <citation type="submission" date="2013-11" db="EMBL/GenBank/DDBJ databases">
        <title>Draft genome sequence of Bacteroides uniformis (ATCC 8492).</title>
        <authorList>
            <person name="Sudarsanam P."/>
            <person name="Ley R."/>
            <person name="Guruge J."/>
            <person name="Turnbaugh P.J."/>
            <person name="Mahowald M."/>
            <person name="Liep D."/>
            <person name="Gordon J."/>
        </authorList>
    </citation>
    <scope>NUCLEOTIDE SEQUENCE</scope>
    <source>
        <strain evidence="1">ATCC 8492</strain>
    </source>
</reference>
<accession>A0ABC9NCM0</accession>
<evidence type="ECO:0000313" key="1">
    <source>
        <dbReference type="EMBL" id="EDO54242.1"/>
    </source>
</evidence>
<reference evidence="1" key="1">
    <citation type="submission" date="2007-06" db="EMBL/GenBank/DDBJ databases">
        <authorList>
            <person name="Fulton L."/>
            <person name="Clifton S."/>
            <person name="Fulton B."/>
            <person name="Xu J."/>
            <person name="Minx P."/>
            <person name="Pepin K.H."/>
            <person name="Johnson M."/>
            <person name="Thiruvilangam P."/>
            <person name="Bhonagiri V."/>
            <person name="Nash W.E."/>
            <person name="Mardis E.R."/>
            <person name="Wilson R.K."/>
        </authorList>
    </citation>
    <scope>NUCLEOTIDE SEQUENCE [LARGE SCALE GENOMIC DNA]</scope>
    <source>
        <strain evidence="1">ATCC 8492</strain>
    </source>
</reference>
<dbReference type="Proteomes" id="UP000004110">
    <property type="component" value="Unassembled WGS sequence"/>
</dbReference>
<comment type="caution">
    <text evidence="1">The sequence shown here is derived from an EMBL/GenBank/DDBJ whole genome shotgun (WGS) entry which is preliminary data.</text>
</comment>
<protein>
    <submittedName>
        <fullName evidence="1">Uncharacterized protein</fullName>
    </submittedName>
</protein>
<dbReference type="AlphaFoldDB" id="A0ABC9NCM0"/>
<gene>
    <name evidence="1" type="ORF">BACUNI_02250</name>
</gene>